<proteinExistence type="predicted"/>
<organism evidence="1 3">
    <name type="scientific">Didymodactylos carnosus</name>
    <dbReference type="NCBI Taxonomy" id="1234261"/>
    <lineage>
        <taxon>Eukaryota</taxon>
        <taxon>Metazoa</taxon>
        <taxon>Spiralia</taxon>
        <taxon>Gnathifera</taxon>
        <taxon>Rotifera</taxon>
        <taxon>Eurotatoria</taxon>
        <taxon>Bdelloidea</taxon>
        <taxon>Philodinida</taxon>
        <taxon>Philodinidae</taxon>
        <taxon>Didymodactylos</taxon>
    </lineage>
</organism>
<dbReference type="Proteomes" id="UP000681722">
    <property type="component" value="Unassembled WGS sequence"/>
</dbReference>
<dbReference type="OrthoDB" id="10157622at2759"/>
<gene>
    <name evidence="1" type="ORF">GPM918_LOCUS46695</name>
    <name evidence="2" type="ORF">SRO942_LOCUS51392</name>
</gene>
<feature type="non-terminal residue" evidence="1">
    <location>
        <position position="59"/>
    </location>
</feature>
<reference evidence="1" key="1">
    <citation type="submission" date="2021-02" db="EMBL/GenBank/DDBJ databases">
        <authorList>
            <person name="Nowell W R."/>
        </authorList>
    </citation>
    <scope>NUCLEOTIDE SEQUENCE</scope>
</reference>
<comment type="caution">
    <text evidence="1">The sequence shown here is derived from an EMBL/GenBank/DDBJ whole genome shotgun (WGS) entry which is preliminary data.</text>
</comment>
<dbReference type="EMBL" id="CAJNOQ010069466">
    <property type="protein sequence ID" value="CAF1684583.1"/>
    <property type="molecule type" value="Genomic_DNA"/>
</dbReference>
<dbReference type="EMBL" id="CAJOBC010161807">
    <property type="protein sequence ID" value="CAF4699655.1"/>
    <property type="molecule type" value="Genomic_DNA"/>
</dbReference>
<name>A0A816H6A7_9BILA</name>
<accession>A0A816H6A7</accession>
<dbReference type="Proteomes" id="UP000663829">
    <property type="component" value="Unassembled WGS sequence"/>
</dbReference>
<sequence>MSVRAYLNELPDQQVLYQFTENLQSDDAYRALSSFHMQEHKLLQEIRKMLEKRILLDLD</sequence>
<dbReference type="AlphaFoldDB" id="A0A816H6A7"/>
<evidence type="ECO:0000313" key="2">
    <source>
        <dbReference type="EMBL" id="CAF4699655.1"/>
    </source>
</evidence>
<keyword evidence="3" id="KW-1185">Reference proteome</keyword>
<protein>
    <submittedName>
        <fullName evidence="1">Uncharacterized protein</fullName>
    </submittedName>
</protein>
<evidence type="ECO:0000313" key="3">
    <source>
        <dbReference type="Proteomes" id="UP000663829"/>
    </source>
</evidence>
<evidence type="ECO:0000313" key="1">
    <source>
        <dbReference type="EMBL" id="CAF1684583.1"/>
    </source>
</evidence>